<comment type="caution">
    <text evidence="1">The sequence shown here is derived from an EMBL/GenBank/DDBJ whole genome shotgun (WGS) entry which is preliminary data.</text>
</comment>
<name>A0ABR4FQ17_9EURO</name>
<gene>
    <name evidence="1" type="ORF">BJX66DRAFT_343184</name>
</gene>
<protein>
    <submittedName>
        <fullName evidence="1">Uncharacterized protein</fullName>
    </submittedName>
</protein>
<dbReference type="Proteomes" id="UP001610563">
    <property type="component" value="Unassembled WGS sequence"/>
</dbReference>
<proteinExistence type="predicted"/>
<sequence length="399" mass="44788">MASEETPKTSLAPLRIVVRGEGPWFSGDLLQGHVELPTDYSIDDTDISLEGALRSWMLQGDPDVDDPHEETVEQQLLALRFARYDDDEQIPAAEEACSSSSGAPFYFRIPHLLSSPFHSPCPRFLHLPPSMNEGREFFNAGRKTQYMQPLIVYTIKAGVIYHREGHTSLLTATAEQTVHLLPRSGCHPLCALEDFPEDFKASATRTIKRSAWARPLGIMEMSAVEPDPVLLQDTPTAMVGLCCRISVAFTPVKSDIQGRYAKLLKCHLQTNLRTKTYLSTRPMERVPDQQAISRDRKICLRSEVSRLQYIDLQMKGWTVVSLENSAKGPLQPHISRLASSLDVPVTINGHLTPEFVHRYAARLYALVVRVTLPDFSHKPFELEVPLQVVYAQSNPYPTV</sequence>
<organism evidence="1 2">
    <name type="scientific">Aspergillus keveii</name>
    <dbReference type="NCBI Taxonomy" id="714993"/>
    <lineage>
        <taxon>Eukaryota</taxon>
        <taxon>Fungi</taxon>
        <taxon>Dikarya</taxon>
        <taxon>Ascomycota</taxon>
        <taxon>Pezizomycotina</taxon>
        <taxon>Eurotiomycetes</taxon>
        <taxon>Eurotiomycetidae</taxon>
        <taxon>Eurotiales</taxon>
        <taxon>Aspergillaceae</taxon>
        <taxon>Aspergillus</taxon>
        <taxon>Aspergillus subgen. Nidulantes</taxon>
    </lineage>
</organism>
<reference evidence="1 2" key="1">
    <citation type="submission" date="2024-07" db="EMBL/GenBank/DDBJ databases">
        <title>Section-level genome sequencing and comparative genomics of Aspergillus sections Usti and Cavernicolus.</title>
        <authorList>
            <consortium name="Lawrence Berkeley National Laboratory"/>
            <person name="Nybo J.L."/>
            <person name="Vesth T.C."/>
            <person name="Theobald S."/>
            <person name="Frisvad J.C."/>
            <person name="Larsen T.O."/>
            <person name="Kjaerboelling I."/>
            <person name="Rothschild-Mancinelli K."/>
            <person name="Lyhne E.K."/>
            <person name="Kogle M.E."/>
            <person name="Barry K."/>
            <person name="Clum A."/>
            <person name="Na H."/>
            <person name="Ledsgaard L."/>
            <person name="Lin J."/>
            <person name="Lipzen A."/>
            <person name="Kuo A."/>
            <person name="Riley R."/>
            <person name="Mondo S."/>
            <person name="Labutti K."/>
            <person name="Haridas S."/>
            <person name="Pangalinan J."/>
            <person name="Salamov A.A."/>
            <person name="Simmons B.A."/>
            <person name="Magnuson J.K."/>
            <person name="Chen J."/>
            <person name="Drula E."/>
            <person name="Henrissat B."/>
            <person name="Wiebenga A."/>
            <person name="Lubbers R.J."/>
            <person name="Gomes A.C."/>
            <person name="Makela M.R."/>
            <person name="Stajich J."/>
            <person name="Grigoriev I.V."/>
            <person name="Mortensen U.H."/>
            <person name="De Vries R.P."/>
            <person name="Baker S.E."/>
            <person name="Andersen M.R."/>
        </authorList>
    </citation>
    <scope>NUCLEOTIDE SEQUENCE [LARGE SCALE GENOMIC DNA]</scope>
    <source>
        <strain evidence="1 2">CBS 209.92</strain>
    </source>
</reference>
<evidence type="ECO:0000313" key="2">
    <source>
        <dbReference type="Proteomes" id="UP001610563"/>
    </source>
</evidence>
<keyword evidence="2" id="KW-1185">Reference proteome</keyword>
<evidence type="ECO:0000313" key="1">
    <source>
        <dbReference type="EMBL" id="KAL2785361.1"/>
    </source>
</evidence>
<dbReference type="EMBL" id="JBFTWV010000147">
    <property type="protein sequence ID" value="KAL2785361.1"/>
    <property type="molecule type" value="Genomic_DNA"/>
</dbReference>
<accession>A0ABR4FQ17</accession>